<dbReference type="OrthoDB" id="73040at2"/>
<comment type="caution">
    <text evidence="1">The sequence shown here is derived from an EMBL/GenBank/DDBJ whole genome shotgun (WGS) entry which is preliminary data.</text>
</comment>
<name>A0A417YBG1_9BACI</name>
<dbReference type="NCBIfam" id="NF038094">
    <property type="entry name" value="CueP_fam"/>
    <property type="match status" value="1"/>
</dbReference>
<gene>
    <name evidence="1" type="ORF">D1B32_19435</name>
</gene>
<dbReference type="AlphaFoldDB" id="A0A417YBG1"/>
<sequence>MNKKILVAIGFALVVLVGYLFTVNDSNMTQKDNGSKDIKDLVHDYSIGSVEDQSASITSHELIVTDQDGSQQSYALPEDEFFVSIAPYMEQTHPCAIHSLTGCQGELVNEEFDVYIEDLEGNVIVDEKIKSHSNGFIDLWLPRDKTYRITIANDGKEVKSEISSFENDNTCITTLQLV</sequence>
<dbReference type="InterPro" id="IPR047808">
    <property type="entry name" value="CueP-like"/>
</dbReference>
<reference evidence="1 2" key="1">
    <citation type="journal article" date="2007" name="Int. J. Syst. Evol. Microbiol.">
        <title>Oceanobacillus profundus sp. nov., isolated from a deep-sea sediment core.</title>
        <authorList>
            <person name="Kim Y.G."/>
            <person name="Choi D.H."/>
            <person name="Hyun S."/>
            <person name="Cho B.C."/>
        </authorList>
    </citation>
    <scope>NUCLEOTIDE SEQUENCE [LARGE SCALE GENOMIC DNA]</scope>
    <source>
        <strain evidence="1 2">DSM 18246</strain>
    </source>
</reference>
<keyword evidence="2" id="KW-1185">Reference proteome</keyword>
<dbReference type="EMBL" id="QWEH01000017">
    <property type="protein sequence ID" value="RHW30023.1"/>
    <property type="molecule type" value="Genomic_DNA"/>
</dbReference>
<evidence type="ECO:0000313" key="1">
    <source>
        <dbReference type="EMBL" id="RHW30023.1"/>
    </source>
</evidence>
<evidence type="ECO:0008006" key="3">
    <source>
        <dbReference type="Google" id="ProtNLM"/>
    </source>
</evidence>
<dbReference type="Proteomes" id="UP000285456">
    <property type="component" value="Unassembled WGS sequence"/>
</dbReference>
<evidence type="ECO:0000313" key="2">
    <source>
        <dbReference type="Proteomes" id="UP000285456"/>
    </source>
</evidence>
<dbReference type="Gene3D" id="2.60.40.3700">
    <property type="match status" value="1"/>
</dbReference>
<proteinExistence type="predicted"/>
<accession>A0A417YBG1</accession>
<dbReference type="Pfam" id="PF21172">
    <property type="entry name" value="CueP"/>
    <property type="match status" value="1"/>
</dbReference>
<organism evidence="1 2">
    <name type="scientific">Oceanobacillus profundus</name>
    <dbReference type="NCBI Taxonomy" id="372463"/>
    <lineage>
        <taxon>Bacteria</taxon>
        <taxon>Bacillati</taxon>
        <taxon>Bacillota</taxon>
        <taxon>Bacilli</taxon>
        <taxon>Bacillales</taxon>
        <taxon>Bacillaceae</taxon>
        <taxon>Oceanobacillus</taxon>
    </lineage>
</organism>
<protein>
    <recommendedName>
        <fullName evidence="3">CueP family metal-binding protein</fullName>
    </recommendedName>
</protein>
<dbReference type="RefSeq" id="WP_095313093.1">
    <property type="nucleotide sequence ID" value="NZ_JAMAWL010000023.1"/>
</dbReference>